<proteinExistence type="predicted"/>
<protein>
    <recommendedName>
        <fullName evidence="3">Tyr recombinase domain-containing protein</fullName>
    </recommendedName>
</protein>
<evidence type="ECO:0000313" key="4">
    <source>
        <dbReference type="EMBL" id="CAB0002565.1"/>
    </source>
</evidence>
<dbReference type="OrthoDB" id="5960276at2759"/>
<evidence type="ECO:0000313" key="5">
    <source>
        <dbReference type="Proteomes" id="UP000479000"/>
    </source>
</evidence>
<dbReference type="EMBL" id="CADCXU010012646">
    <property type="protein sequence ID" value="CAB0002565.1"/>
    <property type="molecule type" value="Genomic_DNA"/>
</dbReference>
<dbReference type="CDD" id="cd09275">
    <property type="entry name" value="RNase_HI_RT_DIRS1"/>
    <property type="match status" value="1"/>
</dbReference>
<dbReference type="InterPro" id="IPR011010">
    <property type="entry name" value="DNA_brk_join_enz"/>
</dbReference>
<dbReference type="Pfam" id="PF00589">
    <property type="entry name" value="Phage_integrase"/>
    <property type="match status" value="1"/>
</dbReference>
<evidence type="ECO:0000256" key="2">
    <source>
        <dbReference type="ARBA" id="ARBA00023172"/>
    </source>
</evidence>
<dbReference type="Gene3D" id="1.10.443.10">
    <property type="entry name" value="Intergrase catalytic core"/>
    <property type="match status" value="1"/>
</dbReference>
<evidence type="ECO:0000256" key="1">
    <source>
        <dbReference type="ARBA" id="ARBA00023125"/>
    </source>
</evidence>
<name>A0A6H5GIL2_9HEMI</name>
<dbReference type="CDD" id="cd00397">
    <property type="entry name" value="DNA_BRE_C"/>
    <property type="match status" value="1"/>
</dbReference>
<evidence type="ECO:0000259" key="3">
    <source>
        <dbReference type="PROSITE" id="PS51898"/>
    </source>
</evidence>
<dbReference type="PANTHER" id="PTHR35617">
    <property type="entry name" value="PHAGE_INTEGRASE DOMAIN-CONTAINING PROTEIN"/>
    <property type="match status" value="1"/>
</dbReference>
<dbReference type="Gene3D" id="1.10.150.130">
    <property type="match status" value="1"/>
</dbReference>
<accession>A0A6H5GIL2</accession>
<feature type="domain" description="Tyr recombinase" evidence="3">
    <location>
        <begin position="228"/>
        <end position="438"/>
    </location>
</feature>
<dbReference type="InterPro" id="IPR002104">
    <property type="entry name" value="Integrase_catalytic"/>
</dbReference>
<reference evidence="4 5" key="1">
    <citation type="submission" date="2020-02" db="EMBL/GenBank/DDBJ databases">
        <authorList>
            <person name="Ferguson B K."/>
        </authorList>
    </citation>
    <scope>NUCLEOTIDE SEQUENCE [LARGE SCALE GENOMIC DNA]</scope>
</reference>
<dbReference type="InterPro" id="IPR010998">
    <property type="entry name" value="Integrase_recombinase_N"/>
</dbReference>
<keyword evidence="2" id="KW-0233">DNA recombination</keyword>
<dbReference type="AlphaFoldDB" id="A0A6H5GIL2"/>
<dbReference type="GO" id="GO:0015074">
    <property type="term" value="P:DNA integration"/>
    <property type="evidence" value="ECO:0007669"/>
    <property type="project" value="InterPro"/>
</dbReference>
<dbReference type="GO" id="GO:0003677">
    <property type="term" value="F:DNA binding"/>
    <property type="evidence" value="ECO:0007669"/>
    <property type="project" value="UniProtKB-KW"/>
</dbReference>
<dbReference type="SUPFAM" id="SSF56349">
    <property type="entry name" value="DNA breaking-rejoining enzymes"/>
    <property type="match status" value="1"/>
</dbReference>
<dbReference type="PANTHER" id="PTHR35617:SF3">
    <property type="entry name" value="CORE-BINDING (CB) DOMAIN-CONTAINING PROTEIN"/>
    <property type="match status" value="1"/>
</dbReference>
<dbReference type="Proteomes" id="UP000479000">
    <property type="component" value="Unassembled WGS sequence"/>
</dbReference>
<dbReference type="PROSITE" id="PS51898">
    <property type="entry name" value="TYR_RECOMBINASE"/>
    <property type="match status" value="1"/>
</dbReference>
<keyword evidence="5" id="KW-1185">Reference proteome</keyword>
<dbReference type="InterPro" id="IPR013762">
    <property type="entry name" value="Integrase-like_cat_sf"/>
</dbReference>
<organism evidence="4 5">
    <name type="scientific">Nesidiocoris tenuis</name>
    <dbReference type="NCBI Taxonomy" id="355587"/>
    <lineage>
        <taxon>Eukaryota</taxon>
        <taxon>Metazoa</taxon>
        <taxon>Ecdysozoa</taxon>
        <taxon>Arthropoda</taxon>
        <taxon>Hexapoda</taxon>
        <taxon>Insecta</taxon>
        <taxon>Pterygota</taxon>
        <taxon>Neoptera</taxon>
        <taxon>Paraneoptera</taxon>
        <taxon>Hemiptera</taxon>
        <taxon>Heteroptera</taxon>
        <taxon>Panheteroptera</taxon>
        <taxon>Cimicomorpha</taxon>
        <taxon>Miridae</taxon>
        <taxon>Dicyphina</taxon>
        <taxon>Nesidiocoris</taxon>
    </lineage>
</organism>
<keyword evidence="1" id="KW-0238">DNA-binding</keyword>
<dbReference type="GO" id="GO:0006310">
    <property type="term" value="P:DNA recombination"/>
    <property type="evidence" value="ECO:0007669"/>
    <property type="project" value="UniProtKB-KW"/>
</dbReference>
<gene>
    <name evidence="4" type="ORF">NTEN_LOCUS8352</name>
</gene>
<sequence length="440" mass="50021">MEREKCNALSRNSDNYNARIDIPPAIIPELQWWLHALPHSVNNLRHGSFQLEINSDASLSGWGGFCNGTRAHGGWDEQFRDRHINFLELQAIFNCLKTFASPLKDHSDTPPSLKRPYPGGRSFVREAFLNKGIPEDVISTLLDSLAPSTMQQYQSSLRLWWDFCQETKCSPFTTEIPKVLTFLQRVLDNHPHTFNTFNTHRAAISLIGDRDIGHDPSIRRFLKGIFRKRPPGPRYSYTWDPQLILEYFETSSGCDVKFVSKKLATLLCLSTGHRLQTIHSIKISNIHTDSVGVTIYIPDLIKSSRPNSTQPCLKLPFFDQKPALCVARCLDSYLDLTRPYRPHGCDQLFITWTSPFGPATKQTMSRWMKDTMSSAGIDCSIFKPHSIRHASTSTALRRGLSIELIQKTVGWSVRSTTFAKFYNRPIVDQPSFLNSVLTSS</sequence>